<dbReference type="InParanoid" id="Q2FLU7"/>
<evidence type="ECO:0000313" key="2">
    <source>
        <dbReference type="EMBL" id="ABD41660.1"/>
    </source>
</evidence>
<dbReference type="eggNOG" id="arCOG05734">
    <property type="taxonomic scope" value="Archaea"/>
</dbReference>
<keyword evidence="1" id="KW-0175">Coiled coil</keyword>
<keyword evidence="3" id="KW-1185">Reference proteome</keyword>
<proteinExistence type="predicted"/>
<dbReference type="EnsemblBacteria" id="ABD41660">
    <property type="protein sequence ID" value="ABD41660"/>
    <property type="gene ID" value="Mhun_1949"/>
</dbReference>
<dbReference type="AlphaFoldDB" id="Q2FLU7"/>
<accession>Q2FLU7</accession>
<protein>
    <submittedName>
        <fullName evidence="2">Uncharacterized protein</fullName>
    </submittedName>
</protein>
<feature type="coiled-coil region" evidence="1">
    <location>
        <begin position="78"/>
        <end position="132"/>
    </location>
</feature>
<organism evidence="2 3">
    <name type="scientific">Methanospirillum hungatei JF-1 (strain ATCC 27890 / DSM 864 / NBRC 100397 / JF-1)</name>
    <dbReference type="NCBI Taxonomy" id="323259"/>
    <lineage>
        <taxon>Archaea</taxon>
        <taxon>Methanobacteriati</taxon>
        <taxon>Methanobacteriota</taxon>
        <taxon>Stenosarchaea group</taxon>
        <taxon>Methanomicrobia</taxon>
        <taxon>Methanomicrobiales</taxon>
        <taxon>Methanospirillaceae</taxon>
        <taxon>Methanospirillum</taxon>
    </lineage>
</organism>
<dbReference type="EMBL" id="CP000254">
    <property type="protein sequence ID" value="ABD41660.1"/>
    <property type="molecule type" value="Genomic_DNA"/>
</dbReference>
<evidence type="ECO:0000256" key="1">
    <source>
        <dbReference type="SAM" id="Coils"/>
    </source>
</evidence>
<sequence length="350" mass="40449">MGYEQWETCNRSCLSPHRADTYGMVLGHTFTCENLEDAERLTKFLRKSDISTRIEPVSSSRFSIRVKGTFDNIHSYLVHCREELTQDLENEMRKVQEENQDTPDDQYENEAIEDIKEDLEAVEKILAILTLDRDNAIKTLEELKEGDVVYDHDAELANKDEVGVNPTIAAIMRNKVLLDNELISIQDKKMIIRKIIPAEELFYTFQPTSGIIPSEEELESFNITLVQLMNADLEYNVHAGPELIFKIDVEQFHDELENSDISNESIAIILQAIYVKQEIVEHIVHILSRTKAETVEDLIRAVQEIQEKQLEGTRTVLFFNISPEYVKQVVEDLKKLEIVRLKGNKIKLNR</sequence>
<dbReference type="KEGG" id="mhu:Mhun_1949"/>
<evidence type="ECO:0000313" key="3">
    <source>
        <dbReference type="Proteomes" id="UP000001941"/>
    </source>
</evidence>
<reference evidence="3" key="1">
    <citation type="journal article" date="2016" name="Stand. Genomic Sci.">
        <title>Complete genome sequence of Methanospirillum hungatei type strain JF1.</title>
        <authorList>
            <person name="Gunsalus R.P."/>
            <person name="Cook L.E."/>
            <person name="Crable B."/>
            <person name="Rohlin L."/>
            <person name="McDonald E."/>
            <person name="Mouttaki H."/>
            <person name="Sieber J.R."/>
            <person name="Poweleit N."/>
            <person name="Zhou H."/>
            <person name="Lapidus A.L."/>
            <person name="Daligault H.E."/>
            <person name="Land M."/>
            <person name="Gilna P."/>
            <person name="Ivanova N."/>
            <person name="Kyrpides N."/>
            <person name="Culley D.E."/>
            <person name="McInerney M.J."/>
        </authorList>
    </citation>
    <scope>NUCLEOTIDE SEQUENCE [LARGE SCALE GENOMIC DNA]</scope>
    <source>
        <strain evidence="3">ATCC 27890 / DSM 864 / NBRC 100397 / JF-1</strain>
    </source>
</reference>
<gene>
    <name evidence="2" type="ordered locus">Mhun_1949</name>
</gene>
<dbReference type="Proteomes" id="UP000001941">
    <property type="component" value="Chromosome"/>
</dbReference>
<name>Q2FLU7_METHJ</name>
<dbReference type="HOGENOM" id="CLU_791341_0_0_2"/>